<reference evidence="1" key="2">
    <citation type="submission" date="2020-11" db="EMBL/GenBank/DDBJ databases">
        <authorList>
            <person name="McCartney M.A."/>
            <person name="Auch B."/>
            <person name="Kono T."/>
            <person name="Mallez S."/>
            <person name="Becker A."/>
            <person name="Gohl D.M."/>
            <person name="Silverstein K.A.T."/>
            <person name="Koren S."/>
            <person name="Bechman K.B."/>
            <person name="Herman A."/>
            <person name="Abrahante J.E."/>
            <person name="Garbe J."/>
        </authorList>
    </citation>
    <scope>NUCLEOTIDE SEQUENCE</scope>
    <source>
        <strain evidence="1">Duluth1</strain>
        <tissue evidence="1">Whole animal</tissue>
    </source>
</reference>
<gene>
    <name evidence="1" type="ORF">DPMN_016753</name>
</gene>
<proteinExistence type="predicted"/>
<organism evidence="1 2">
    <name type="scientific">Dreissena polymorpha</name>
    <name type="common">Zebra mussel</name>
    <name type="synonym">Mytilus polymorpha</name>
    <dbReference type="NCBI Taxonomy" id="45954"/>
    <lineage>
        <taxon>Eukaryota</taxon>
        <taxon>Metazoa</taxon>
        <taxon>Spiralia</taxon>
        <taxon>Lophotrochozoa</taxon>
        <taxon>Mollusca</taxon>
        <taxon>Bivalvia</taxon>
        <taxon>Autobranchia</taxon>
        <taxon>Heteroconchia</taxon>
        <taxon>Euheterodonta</taxon>
        <taxon>Imparidentia</taxon>
        <taxon>Neoheterodontei</taxon>
        <taxon>Myida</taxon>
        <taxon>Dreissenoidea</taxon>
        <taxon>Dreissenidae</taxon>
        <taxon>Dreissena</taxon>
    </lineage>
</organism>
<sequence>MPRWSPGESWQRPGRAPVYRCTVAIPGLCRHSLGLHRGTTGDKRGVAVALTGYEWAPVGLRCRQTGIRPRQSYSNAPV</sequence>
<name>A0A9D4NDY8_DREPO</name>
<reference evidence="1" key="1">
    <citation type="journal article" date="2019" name="bioRxiv">
        <title>The Genome of the Zebra Mussel, Dreissena polymorpha: A Resource for Invasive Species Research.</title>
        <authorList>
            <person name="McCartney M.A."/>
            <person name="Auch B."/>
            <person name="Kono T."/>
            <person name="Mallez S."/>
            <person name="Zhang Y."/>
            <person name="Obille A."/>
            <person name="Becker A."/>
            <person name="Abrahante J.E."/>
            <person name="Garbe J."/>
            <person name="Badalamenti J.P."/>
            <person name="Herman A."/>
            <person name="Mangelson H."/>
            <person name="Liachko I."/>
            <person name="Sullivan S."/>
            <person name="Sone E.D."/>
            <person name="Koren S."/>
            <person name="Silverstein K.A.T."/>
            <person name="Beckman K.B."/>
            <person name="Gohl D.M."/>
        </authorList>
    </citation>
    <scope>NUCLEOTIDE SEQUENCE</scope>
    <source>
        <strain evidence="1">Duluth1</strain>
        <tissue evidence="1">Whole animal</tissue>
    </source>
</reference>
<evidence type="ECO:0000313" key="2">
    <source>
        <dbReference type="Proteomes" id="UP000828390"/>
    </source>
</evidence>
<accession>A0A9D4NDY8</accession>
<comment type="caution">
    <text evidence="1">The sequence shown here is derived from an EMBL/GenBank/DDBJ whole genome shotgun (WGS) entry which is preliminary data.</text>
</comment>
<keyword evidence="2" id="KW-1185">Reference proteome</keyword>
<dbReference type="EMBL" id="JAIWYP010000001">
    <property type="protein sequence ID" value="KAH3892630.1"/>
    <property type="molecule type" value="Genomic_DNA"/>
</dbReference>
<evidence type="ECO:0000313" key="1">
    <source>
        <dbReference type="EMBL" id="KAH3892630.1"/>
    </source>
</evidence>
<dbReference type="AlphaFoldDB" id="A0A9D4NDY8"/>
<dbReference type="Proteomes" id="UP000828390">
    <property type="component" value="Unassembled WGS sequence"/>
</dbReference>
<protein>
    <submittedName>
        <fullName evidence="1">Uncharacterized protein</fullName>
    </submittedName>
</protein>